<sequence>MTCRIEFTQLQHKISKDFRMFYYFFHNINNFLQKDTFLCQHIPGPEHFYFSFKILYSRVIHIKYNFFEYSKVNFPSQGVQHIIQH</sequence>
<proteinExistence type="predicted"/>
<evidence type="ECO:0000313" key="2">
    <source>
        <dbReference type="Proteomes" id="UP000770717"/>
    </source>
</evidence>
<comment type="caution">
    <text evidence="1">The sequence shown here is derived from an EMBL/GenBank/DDBJ whole genome shotgun (WGS) entry which is preliminary data.</text>
</comment>
<keyword evidence="2" id="KW-1185">Reference proteome</keyword>
<dbReference type="AlphaFoldDB" id="A0A8J6EEJ7"/>
<reference evidence="1" key="1">
    <citation type="thesis" date="2020" institute="ProQuest LLC" country="789 East Eisenhower Parkway, Ann Arbor, MI, USA">
        <title>Comparative Genomics and Chromosome Evolution.</title>
        <authorList>
            <person name="Mudd A.B."/>
        </authorList>
    </citation>
    <scope>NUCLEOTIDE SEQUENCE</scope>
    <source>
        <strain evidence="1">HN-11 Male</strain>
        <tissue evidence="1">Kidney and liver</tissue>
    </source>
</reference>
<name>A0A8J6EEJ7_ELECQ</name>
<dbReference type="Proteomes" id="UP000770717">
    <property type="component" value="Unassembled WGS sequence"/>
</dbReference>
<dbReference type="EMBL" id="WNTK01001228">
    <property type="protein sequence ID" value="KAG9467732.1"/>
    <property type="molecule type" value="Genomic_DNA"/>
</dbReference>
<accession>A0A8J6EEJ7</accession>
<organism evidence="1 2">
    <name type="scientific">Eleutherodactylus coqui</name>
    <name type="common">Puerto Rican coqui</name>
    <dbReference type="NCBI Taxonomy" id="57060"/>
    <lineage>
        <taxon>Eukaryota</taxon>
        <taxon>Metazoa</taxon>
        <taxon>Chordata</taxon>
        <taxon>Craniata</taxon>
        <taxon>Vertebrata</taxon>
        <taxon>Euteleostomi</taxon>
        <taxon>Amphibia</taxon>
        <taxon>Batrachia</taxon>
        <taxon>Anura</taxon>
        <taxon>Neobatrachia</taxon>
        <taxon>Hyloidea</taxon>
        <taxon>Eleutherodactylidae</taxon>
        <taxon>Eleutherodactylinae</taxon>
        <taxon>Eleutherodactylus</taxon>
        <taxon>Eleutherodactylus</taxon>
    </lineage>
</organism>
<gene>
    <name evidence="1" type="ORF">GDO78_014421</name>
</gene>
<evidence type="ECO:0000313" key="1">
    <source>
        <dbReference type="EMBL" id="KAG9467732.1"/>
    </source>
</evidence>
<protein>
    <submittedName>
        <fullName evidence="1">Uncharacterized protein</fullName>
    </submittedName>
</protein>